<evidence type="ECO:0000256" key="1">
    <source>
        <dbReference type="ARBA" id="ARBA00003701"/>
    </source>
</evidence>
<dbReference type="InterPro" id="IPR036249">
    <property type="entry name" value="Thioredoxin-like_sf"/>
</dbReference>
<comment type="similarity">
    <text evidence="2">Belongs to the GST superfamily. Mu family.</text>
</comment>
<dbReference type="EC" id="2.5.1.18" evidence="3"/>
<dbReference type="Gene3D" id="3.40.30.10">
    <property type="entry name" value="Glutaredoxin"/>
    <property type="match status" value="1"/>
</dbReference>
<dbReference type="SUPFAM" id="SSF52833">
    <property type="entry name" value="Thioredoxin-like"/>
    <property type="match status" value="1"/>
</dbReference>
<dbReference type="GO" id="GO:0004364">
    <property type="term" value="F:glutathione transferase activity"/>
    <property type="evidence" value="ECO:0007669"/>
    <property type="project" value="UniProtKB-EC"/>
</dbReference>
<evidence type="ECO:0000259" key="7">
    <source>
        <dbReference type="PROSITE" id="PS50405"/>
    </source>
</evidence>
<accession>A0A0V0R308</accession>
<dbReference type="InterPro" id="IPR036282">
    <property type="entry name" value="Glutathione-S-Trfase_C_sf"/>
</dbReference>
<name>A0A0V0R308_PSEPJ</name>
<dbReference type="Gene3D" id="1.20.1050.10">
    <property type="match status" value="1"/>
</dbReference>
<dbReference type="InterPro" id="IPR050213">
    <property type="entry name" value="GST_superfamily"/>
</dbReference>
<dbReference type="PANTHER" id="PTHR11571">
    <property type="entry name" value="GLUTATHIONE S-TRANSFERASE"/>
    <property type="match status" value="1"/>
</dbReference>
<keyword evidence="4" id="KW-0808">Transferase</keyword>
<dbReference type="GO" id="GO:0006749">
    <property type="term" value="P:glutathione metabolic process"/>
    <property type="evidence" value="ECO:0007669"/>
    <property type="project" value="TreeGrafter"/>
</dbReference>
<dbReference type="Pfam" id="PF14497">
    <property type="entry name" value="GST_C_3"/>
    <property type="match status" value="1"/>
</dbReference>
<feature type="domain" description="GST C-terminal" evidence="7">
    <location>
        <begin position="94"/>
        <end position="213"/>
    </location>
</feature>
<evidence type="ECO:0000313" key="8">
    <source>
        <dbReference type="EMBL" id="KRX08887.1"/>
    </source>
</evidence>
<dbReference type="InterPro" id="IPR004046">
    <property type="entry name" value="GST_C"/>
</dbReference>
<comment type="catalytic activity">
    <reaction evidence="5">
        <text>RX + glutathione = an S-substituted glutathione + a halide anion + H(+)</text>
        <dbReference type="Rhea" id="RHEA:16437"/>
        <dbReference type="ChEBI" id="CHEBI:15378"/>
        <dbReference type="ChEBI" id="CHEBI:16042"/>
        <dbReference type="ChEBI" id="CHEBI:17792"/>
        <dbReference type="ChEBI" id="CHEBI:57925"/>
        <dbReference type="ChEBI" id="CHEBI:90779"/>
        <dbReference type="EC" id="2.5.1.18"/>
    </reaction>
</comment>
<dbReference type="PANTHER" id="PTHR11571:SF222">
    <property type="entry name" value="GLUTATHIONE TRANSFERASE"/>
    <property type="match status" value="1"/>
</dbReference>
<dbReference type="Pfam" id="PF02798">
    <property type="entry name" value="GST_N"/>
    <property type="match status" value="1"/>
</dbReference>
<proteinExistence type="inferred from homology"/>
<dbReference type="EMBL" id="LDAU01000057">
    <property type="protein sequence ID" value="KRX08887.1"/>
    <property type="molecule type" value="Genomic_DNA"/>
</dbReference>
<keyword evidence="9" id="KW-1185">Reference proteome</keyword>
<evidence type="ECO:0000259" key="6">
    <source>
        <dbReference type="PROSITE" id="PS50404"/>
    </source>
</evidence>
<comment type="caution">
    <text evidence="8">The sequence shown here is derived from an EMBL/GenBank/DDBJ whole genome shotgun (WGS) entry which is preliminary data.</text>
</comment>
<evidence type="ECO:0000256" key="2">
    <source>
        <dbReference type="ARBA" id="ARBA00005861"/>
    </source>
</evidence>
<comment type="function">
    <text evidence="1">Conjugation of reduced glutathione to a wide number of exogenous and endogenous hydrophobic electrophiles.</text>
</comment>
<dbReference type="PROSITE" id="PS50405">
    <property type="entry name" value="GST_CTER"/>
    <property type="match status" value="1"/>
</dbReference>
<feature type="domain" description="GST N-terminal" evidence="6">
    <location>
        <begin position="6"/>
        <end position="89"/>
    </location>
</feature>
<dbReference type="InterPro" id="IPR004045">
    <property type="entry name" value="Glutathione_S-Trfase_N"/>
</dbReference>
<dbReference type="SFLD" id="SFLDS00019">
    <property type="entry name" value="Glutathione_Transferase_(cytos"/>
    <property type="match status" value="1"/>
</dbReference>
<dbReference type="AlphaFoldDB" id="A0A0V0R308"/>
<dbReference type="OrthoDB" id="410118at2759"/>
<dbReference type="PROSITE" id="PS50404">
    <property type="entry name" value="GST_NTER"/>
    <property type="match status" value="1"/>
</dbReference>
<protein>
    <recommendedName>
        <fullName evidence="3">glutathione transferase</fullName>
        <ecNumber evidence="3">2.5.1.18</ecNumber>
    </recommendedName>
</protein>
<evidence type="ECO:0000256" key="5">
    <source>
        <dbReference type="ARBA" id="ARBA00047960"/>
    </source>
</evidence>
<evidence type="ECO:0000256" key="4">
    <source>
        <dbReference type="ARBA" id="ARBA00022679"/>
    </source>
</evidence>
<organism evidence="8 9">
    <name type="scientific">Pseudocohnilembus persalinus</name>
    <name type="common">Ciliate</name>
    <dbReference type="NCBI Taxonomy" id="266149"/>
    <lineage>
        <taxon>Eukaryota</taxon>
        <taxon>Sar</taxon>
        <taxon>Alveolata</taxon>
        <taxon>Ciliophora</taxon>
        <taxon>Intramacronucleata</taxon>
        <taxon>Oligohymenophorea</taxon>
        <taxon>Scuticociliatia</taxon>
        <taxon>Philasterida</taxon>
        <taxon>Pseudocohnilembidae</taxon>
        <taxon>Pseudocohnilembus</taxon>
    </lineage>
</organism>
<evidence type="ECO:0000256" key="3">
    <source>
        <dbReference type="ARBA" id="ARBA00012452"/>
    </source>
</evidence>
<dbReference type="InParanoid" id="A0A0V0R308"/>
<dbReference type="InterPro" id="IPR040079">
    <property type="entry name" value="Glutathione_S-Trfase"/>
</dbReference>
<gene>
    <name evidence="8" type="ORF">PPERSA_08991</name>
</gene>
<dbReference type="Proteomes" id="UP000054937">
    <property type="component" value="Unassembled WGS sequence"/>
</dbReference>
<dbReference type="SUPFAM" id="SSF47616">
    <property type="entry name" value="GST C-terminal domain-like"/>
    <property type="match status" value="1"/>
</dbReference>
<reference evidence="8 9" key="1">
    <citation type="journal article" date="2015" name="Sci. Rep.">
        <title>Genome of the facultative scuticociliatosis pathogen Pseudocohnilembus persalinus provides insight into its virulence through horizontal gene transfer.</title>
        <authorList>
            <person name="Xiong J."/>
            <person name="Wang G."/>
            <person name="Cheng J."/>
            <person name="Tian M."/>
            <person name="Pan X."/>
            <person name="Warren A."/>
            <person name="Jiang C."/>
            <person name="Yuan D."/>
            <person name="Miao W."/>
        </authorList>
    </citation>
    <scope>NUCLEOTIDE SEQUENCE [LARGE SCALE GENOMIC DNA]</scope>
    <source>
        <strain evidence="8">36N120E</strain>
    </source>
</reference>
<evidence type="ECO:0000313" key="9">
    <source>
        <dbReference type="Proteomes" id="UP000054937"/>
    </source>
</evidence>
<dbReference type="OMA" id="LCYTDFE"/>
<sequence>MKDNSQNFTLGYWEVRGRGHPVRMLLNYLGVNYKEKIYKFSKKEEWFEKDKQLINMDYPNLPYIDDNGYKLSDSTAIMNYIPQRFERNDMLGKTIQDRGRVQQLLGLCADFRTIVRNLYFNENWKNILNKELEKPRQHMKIFNQILSRQKWLVGDYLTIVDFQFYEFVHLYRNLAPEENDTYKNVNRFIYDFSRIPAINKFMKSSTNLNAPGFFPPSFSFIDSAKYHQQLNQKFLNGDYDI</sequence>
<dbReference type="InterPro" id="IPR010987">
    <property type="entry name" value="Glutathione-S-Trfase_C-like"/>
</dbReference>